<evidence type="ECO:0000313" key="3">
    <source>
        <dbReference type="Proteomes" id="UP000194218"/>
    </source>
</evidence>
<dbReference type="RefSeq" id="WP_086158047.1">
    <property type="nucleotide sequence ID" value="NZ_CP021121.1"/>
</dbReference>
<feature type="transmembrane region" description="Helical" evidence="1">
    <location>
        <begin position="15"/>
        <end position="34"/>
    </location>
</feature>
<keyword evidence="1" id="KW-1133">Transmembrane helix</keyword>
<accession>A0A1W7CV38</accession>
<evidence type="ECO:0000313" key="2">
    <source>
        <dbReference type="EMBL" id="ARQ68539.1"/>
    </source>
</evidence>
<name>A0A1W7CV38_9ACTN</name>
<protein>
    <submittedName>
        <fullName evidence="2">Polyprenyl synthetase</fullName>
    </submittedName>
</protein>
<dbReference type="KEGG" id="smao:CAG99_06425"/>
<gene>
    <name evidence="2" type="ORF">CAG99_06425</name>
</gene>
<organism evidence="2 3">
    <name type="scientific">Streptomyces marincola</name>
    <dbReference type="NCBI Taxonomy" id="2878388"/>
    <lineage>
        <taxon>Bacteria</taxon>
        <taxon>Bacillati</taxon>
        <taxon>Actinomycetota</taxon>
        <taxon>Actinomycetes</taxon>
        <taxon>Kitasatosporales</taxon>
        <taxon>Streptomycetaceae</taxon>
        <taxon>Streptomyces</taxon>
    </lineage>
</organism>
<dbReference type="EMBL" id="CP021121">
    <property type="protein sequence ID" value="ARQ68539.1"/>
    <property type="molecule type" value="Genomic_DNA"/>
</dbReference>
<sequence length="101" mass="10652">MAAPTGEQQGPEQDVVLLAAGLADLAVGVLGSAVGTARRFLRRSDAQDLIADAVRDLRARGRLALDRQGGAEPAYLDVLARQVLARRDARQARTADTGTDD</sequence>
<proteinExistence type="predicted"/>
<keyword evidence="1" id="KW-0812">Transmembrane</keyword>
<evidence type="ECO:0000256" key="1">
    <source>
        <dbReference type="SAM" id="Phobius"/>
    </source>
</evidence>
<dbReference type="AlphaFoldDB" id="A0A1W7CV38"/>
<dbReference type="Proteomes" id="UP000194218">
    <property type="component" value="Chromosome"/>
</dbReference>
<keyword evidence="3" id="KW-1185">Reference proteome</keyword>
<keyword evidence="1" id="KW-0472">Membrane</keyword>
<reference evidence="2 3" key="1">
    <citation type="submission" date="2017-05" db="EMBL/GenBank/DDBJ databases">
        <title>Complete genome sequence of Streptomyces sp. SCSIO 03032 revealed the diverse biosynthetic pathways for its bioactive secondary metabolites.</title>
        <authorList>
            <person name="Ma L."/>
            <person name="Zhu Y."/>
            <person name="Zhang W."/>
            <person name="Zhang G."/>
            <person name="Tian X."/>
            <person name="Zhang S."/>
            <person name="Zhang C."/>
        </authorList>
    </citation>
    <scope>NUCLEOTIDE SEQUENCE [LARGE SCALE GENOMIC DNA]</scope>
    <source>
        <strain evidence="2 3">SCSIO 03032</strain>
    </source>
</reference>